<dbReference type="AlphaFoldDB" id="A0A916Y0L9"/>
<name>A0A916Y0L9_9HYPH</name>
<keyword evidence="3" id="KW-1185">Reference proteome</keyword>
<dbReference type="RefSeq" id="WP_188851922.1">
    <property type="nucleotide sequence ID" value="NZ_BMJJ01000007.1"/>
</dbReference>
<gene>
    <name evidence="2" type="ORF">GCM10011335_29140</name>
</gene>
<evidence type="ECO:0000259" key="1">
    <source>
        <dbReference type="Pfam" id="PF22262"/>
    </source>
</evidence>
<organism evidence="2 3">
    <name type="scientific">Aureimonas glaciei</name>
    <dbReference type="NCBI Taxonomy" id="1776957"/>
    <lineage>
        <taxon>Bacteria</taxon>
        <taxon>Pseudomonadati</taxon>
        <taxon>Pseudomonadota</taxon>
        <taxon>Alphaproteobacteria</taxon>
        <taxon>Hyphomicrobiales</taxon>
        <taxon>Aurantimonadaceae</taxon>
        <taxon>Aureimonas</taxon>
    </lineage>
</organism>
<dbReference type="EMBL" id="BMJJ01000007">
    <property type="protein sequence ID" value="GGD24407.1"/>
    <property type="molecule type" value="Genomic_DNA"/>
</dbReference>
<sequence>MTLAEHIRGTAGKTFSLVGYNCARFPAEWVLLRTGRDPLAIFDGLPGWKSQDLIARRRMLAAFARGARSAGLVRTDEPGIGDVGVIECAGRHRCAIRGARGWVFFDEHGVSIVDDAMTITVAAWSVP</sequence>
<evidence type="ECO:0000313" key="3">
    <source>
        <dbReference type="Proteomes" id="UP000613160"/>
    </source>
</evidence>
<proteinExistence type="predicted"/>
<comment type="caution">
    <text evidence="2">The sequence shown here is derived from an EMBL/GenBank/DDBJ whole genome shotgun (WGS) entry which is preliminary data.</text>
</comment>
<dbReference type="Pfam" id="PF22262">
    <property type="entry name" value="DUF6950"/>
    <property type="match status" value="1"/>
</dbReference>
<dbReference type="InterPro" id="IPR053802">
    <property type="entry name" value="DUF6950"/>
</dbReference>
<reference evidence="2" key="2">
    <citation type="submission" date="2020-09" db="EMBL/GenBank/DDBJ databases">
        <authorList>
            <person name="Sun Q."/>
            <person name="Zhou Y."/>
        </authorList>
    </citation>
    <scope>NUCLEOTIDE SEQUENCE</scope>
    <source>
        <strain evidence="2">CGMCC 1.15493</strain>
    </source>
</reference>
<dbReference type="Proteomes" id="UP000613160">
    <property type="component" value="Unassembled WGS sequence"/>
</dbReference>
<feature type="domain" description="DUF6950" evidence="1">
    <location>
        <begin position="3"/>
        <end position="126"/>
    </location>
</feature>
<reference evidence="2" key="1">
    <citation type="journal article" date="2014" name="Int. J. Syst. Evol. Microbiol.">
        <title>Complete genome sequence of Corynebacterium casei LMG S-19264T (=DSM 44701T), isolated from a smear-ripened cheese.</title>
        <authorList>
            <consortium name="US DOE Joint Genome Institute (JGI-PGF)"/>
            <person name="Walter F."/>
            <person name="Albersmeier A."/>
            <person name="Kalinowski J."/>
            <person name="Ruckert C."/>
        </authorList>
    </citation>
    <scope>NUCLEOTIDE SEQUENCE</scope>
    <source>
        <strain evidence="2">CGMCC 1.15493</strain>
    </source>
</reference>
<protein>
    <recommendedName>
        <fullName evidence="1">DUF6950 domain-containing protein</fullName>
    </recommendedName>
</protein>
<evidence type="ECO:0000313" key="2">
    <source>
        <dbReference type="EMBL" id="GGD24407.1"/>
    </source>
</evidence>
<accession>A0A916Y0L9</accession>